<evidence type="ECO:0000313" key="2">
    <source>
        <dbReference type="EMBL" id="GBE61356.1"/>
    </source>
</evidence>
<gene>
    <name evidence="2" type="ORF">BOVATA_028490</name>
</gene>
<comment type="caution">
    <text evidence="2">The sequence shown here is derived from an EMBL/GenBank/DDBJ whole genome shotgun (WGS) entry which is preliminary data.</text>
</comment>
<proteinExistence type="predicted"/>
<accession>A0A2H6KED8</accession>
<keyword evidence="3" id="KW-1185">Reference proteome</keyword>
<protein>
    <submittedName>
        <fullName evidence="2">Retrotransposon unclassified, putative</fullName>
    </submittedName>
</protein>
<evidence type="ECO:0000256" key="1">
    <source>
        <dbReference type="SAM" id="MobiDB-lite"/>
    </source>
</evidence>
<sequence>MHPTSKVNNYNGQRVSAVATPTSPSFAKTKGGNKPLPAQDLVHDRKSPKKNSSDGINVGANVKSSPKGKGKRKPCPVDHVGGKGKVSSPQARELRRSIISRLQKTGYEKAAPSGSRLCNSCSKKGNAAS</sequence>
<feature type="region of interest" description="Disordered" evidence="1">
    <location>
        <begin position="105"/>
        <end position="129"/>
    </location>
</feature>
<feature type="compositionally biased region" description="Polar residues" evidence="1">
    <location>
        <begin position="1"/>
        <end position="26"/>
    </location>
</feature>
<feature type="region of interest" description="Disordered" evidence="1">
    <location>
        <begin position="1"/>
        <end position="93"/>
    </location>
</feature>
<dbReference type="GeneID" id="39875126"/>
<organism evidence="2 3">
    <name type="scientific">Babesia ovata</name>
    <dbReference type="NCBI Taxonomy" id="189622"/>
    <lineage>
        <taxon>Eukaryota</taxon>
        <taxon>Sar</taxon>
        <taxon>Alveolata</taxon>
        <taxon>Apicomplexa</taxon>
        <taxon>Aconoidasida</taxon>
        <taxon>Piroplasmida</taxon>
        <taxon>Babesiidae</taxon>
        <taxon>Babesia</taxon>
    </lineage>
</organism>
<dbReference type="VEuPathDB" id="PiroplasmaDB:BOVATA_028490"/>
<feature type="compositionally biased region" description="Polar residues" evidence="1">
    <location>
        <begin position="116"/>
        <end position="129"/>
    </location>
</feature>
<reference evidence="2 3" key="1">
    <citation type="journal article" date="2017" name="BMC Genomics">
        <title>Whole-genome assembly of Babesia ovata and comparative genomics between closely related pathogens.</title>
        <authorList>
            <person name="Yamagishi J."/>
            <person name="Asada M."/>
            <person name="Hakimi H."/>
            <person name="Tanaka T.Q."/>
            <person name="Sugimoto C."/>
            <person name="Kawazu S."/>
        </authorList>
    </citation>
    <scope>NUCLEOTIDE SEQUENCE [LARGE SCALE GENOMIC DNA]</scope>
    <source>
        <strain evidence="2 3">Miyake</strain>
    </source>
</reference>
<dbReference type="RefSeq" id="XP_028867599.1">
    <property type="nucleotide sequence ID" value="XM_029011766.1"/>
</dbReference>
<dbReference type="Proteomes" id="UP000236319">
    <property type="component" value="Unassembled WGS sequence"/>
</dbReference>
<dbReference type="EMBL" id="BDSA01000003">
    <property type="protein sequence ID" value="GBE61356.1"/>
    <property type="molecule type" value="Genomic_DNA"/>
</dbReference>
<name>A0A2H6KED8_9APIC</name>
<dbReference type="AlphaFoldDB" id="A0A2H6KED8"/>
<evidence type="ECO:0000313" key="3">
    <source>
        <dbReference type="Proteomes" id="UP000236319"/>
    </source>
</evidence>